<comment type="similarity">
    <text evidence="1">Belongs to the methyltransferase superfamily.</text>
</comment>
<feature type="non-terminal residue" evidence="5">
    <location>
        <position position="195"/>
    </location>
</feature>
<dbReference type="Pfam" id="PF08241">
    <property type="entry name" value="Methyltransf_11"/>
    <property type="match status" value="1"/>
</dbReference>
<gene>
    <name evidence="5" type="ORF">CGOC_LOCUS7958</name>
</gene>
<dbReference type="OrthoDB" id="411785at2759"/>
<proteinExistence type="inferred from homology"/>
<evidence type="ECO:0000256" key="2">
    <source>
        <dbReference type="ARBA" id="ARBA00022603"/>
    </source>
</evidence>
<dbReference type="EMBL" id="UYRV01028408">
    <property type="protein sequence ID" value="VDK82352.1"/>
    <property type="molecule type" value="Genomic_DNA"/>
</dbReference>
<evidence type="ECO:0000256" key="1">
    <source>
        <dbReference type="ARBA" id="ARBA00008361"/>
    </source>
</evidence>
<keyword evidence="2" id="KW-0489">Methyltransferase</keyword>
<dbReference type="AlphaFoldDB" id="A0A3P6T358"/>
<dbReference type="PANTHER" id="PTHR12176:SF80">
    <property type="entry name" value="EEF1A LYSINE METHYLTRANSFERASE 4"/>
    <property type="match status" value="1"/>
</dbReference>
<sequence length="195" mass="22827">MDDNHQYANREYWEERFKSEEEFEWLADFNAFKHLILPNLRTDSRILHIGCGSSQMSMQLFDLGYRNITNVDYSQVLIGTKQRLHPEMKWICDDIRSLDSIPSNSFDVVLEKATLEALLVKEKSPWSPSDAALETLESVMKSVARVLTDDGTRTFISISFTQPHFRVPALLRMSCWSVEVHEFGEQFRYFVYVMK</sequence>
<protein>
    <recommendedName>
        <fullName evidence="4">Methyltransferase type 11 domain-containing protein</fullName>
    </recommendedName>
</protein>
<reference evidence="5 6" key="1">
    <citation type="submission" date="2018-11" db="EMBL/GenBank/DDBJ databases">
        <authorList>
            <consortium name="Pathogen Informatics"/>
        </authorList>
    </citation>
    <scope>NUCLEOTIDE SEQUENCE [LARGE SCALE GENOMIC DNA]</scope>
</reference>
<dbReference type="Proteomes" id="UP000271889">
    <property type="component" value="Unassembled WGS sequence"/>
</dbReference>
<keyword evidence="3" id="KW-0808">Transferase</keyword>
<dbReference type="InterPro" id="IPR029063">
    <property type="entry name" value="SAM-dependent_MTases_sf"/>
</dbReference>
<organism evidence="5 6">
    <name type="scientific">Cylicostephanus goldi</name>
    <name type="common">Nematode worm</name>
    <dbReference type="NCBI Taxonomy" id="71465"/>
    <lineage>
        <taxon>Eukaryota</taxon>
        <taxon>Metazoa</taxon>
        <taxon>Ecdysozoa</taxon>
        <taxon>Nematoda</taxon>
        <taxon>Chromadorea</taxon>
        <taxon>Rhabditida</taxon>
        <taxon>Rhabditina</taxon>
        <taxon>Rhabditomorpha</taxon>
        <taxon>Strongyloidea</taxon>
        <taxon>Strongylidae</taxon>
        <taxon>Cylicostephanus</taxon>
    </lineage>
</organism>
<dbReference type="Gene3D" id="3.40.50.150">
    <property type="entry name" value="Vaccinia Virus protein VP39"/>
    <property type="match status" value="1"/>
</dbReference>
<dbReference type="InterPro" id="IPR013216">
    <property type="entry name" value="Methyltransf_11"/>
</dbReference>
<accession>A0A3P6T358</accession>
<dbReference type="GO" id="GO:0032259">
    <property type="term" value="P:methylation"/>
    <property type="evidence" value="ECO:0007669"/>
    <property type="project" value="UniProtKB-KW"/>
</dbReference>
<evidence type="ECO:0000313" key="5">
    <source>
        <dbReference type="EMBL" id="VDK82352.1"/>
    </source>
</evidence>
<dbReference type="InterPro" id="IPR051419">
    <property type="entry name" value="Lys/N-term_MeTrsfase_sf"/>
</dbReference>
<dbReference type="CDD" id="cd02440">
    <property type="entry name" value="AdoMet_MTases"/>
    <property type="match status" value="1"/>
</dbReference>
<evidence type="ECO:0000256" key="3">
    <source>
        <dbReference type="ARBA" id="ARBA00022679"/>
    </source>
</evidence>
<dbReference type="SUPFAM" id="SSF53335">
    <property type="entry name" value="S-adenosyl-L-methionine-dependent methyltransferases"/>
    <property type="match status" value="1"/>
</dbReference>
<keyword evidence="6" id="KW-1185">Reference proteome</keyword>
<dbReference type="PANTHER" id="PTHR12176">
    <property type="entry name" value="SAM-DEPENDENT METHYLTRANSFERASE SUPERFAMILY PROTEIN"/>
    <property type="match status" value="1"/>
</dbReference>
<evidence type="ECO:0000313" key="6">
    <source>
        <dbReference type="Proteomes" id="UP000271889"/>
    </source>
</evidence>
<dbReference type="GO" id="GO:0008757">
    <property type="term" value="F:S-adenosylmethionine-dependent methyltransferase activity"/>
    <property type="evidence" value="ECO:0007669"/>
    <property type="project" value="InterPro"/>
</dbReference>
<name>A0A3P6T358_CYLGO</name>
<evidence type="ECO:0000259" key="4">
    <source>
        <dbReference type="Pfam" id="PF08241"/>
    </source>
</evidence>
<feature type="domain" description="Methyltransferase type 11" evidence="4">
    <location>
        <begin position="47"/>
        <end position="152"/>
    </location>
</feature>